<dbReference type="GO" id="GO:0051028">
    <property type="term" value="P:mRNA transport"/>
    <property type="evidence" value="ECO:0007669"/>
    <property type="project" value="UniProtKB-KW"/>
</dbReference>
<keyword evidence="15" id="KW-1185">Reference proteome</keyword>
<evidence type="ECO:0000313" key="14">
    <source>
        <dbReference type="EMBL" id="RWS01836.1"/>
    </source>
</evidence>
<evidence type="ECO:0000256" key="5">
    <source>
        <dbReference type="ARBA" id="ARBA00022927"/>
    </source>
</evidence>
<feature type="coiled-coil region" evidence="10">
    <location>
        <begin position="375"/>
        <end position="409"/>
    </location>
</feature>
<proteinExistence type="inferred from homology"/>
<dbReference type="EMBL" id="NCKU01008541">
    <property type="protein sequence ID" value="RWS01836.1"/>
    <property type="molecule type" value="Genomic_DNA"/>
</dbReference>
<keyword evidence="6" id="KW-0811">Translocation</keyword>
<keyword evidence="2" id="KW-0813">Transport</keyword>
<dbReference type="InterPro" id="IPR024864">
    <property type="entry name" value="Nup54/Nup57/Nup44"/>
</dbReference>
<dbReference type="GO" id="GO:0036228">
    <property type="term" value="P:protein localization to nuclear inner membrane"/>
    <property type="evidence" value="ECO:0007669"/>
    <property type="project" value="TreeGrafter"/>
</dbReference>
<dbReference type="GO" id="GO:0006999">
    <property type="term" value="P:nuclear pore organization"/>
    <property type="evidence" value="ECO:0007669"/>
    <property type="project" value="TreeGrafter"/>
</dbReference>
<dbReference type="Pfam" id="PF18437">
    <property type="entry name" value="Nup54_C"/>
    <property type="match status" value="1"/>
</dbReference>
<evidence type="ECO:0000256" key="6">
    <source>
        <dbReference type="ARBA" id="ARBA00023010"/>
    </source>
</evidence>
<dbReference type="AlphaFoldDB" id="A0A443QFR6"/>
<dbReference type="PANTHER" id="PTHR13000">
    <property type="entry name" value="NUCLEOPORIN P54"/>
    <property type="match status" value="1"/>
</dbReference>
<evidence type="ECO:0000256" key="4">
    <source>
        <dbReference type="ARBA" id="ARBA00022816"/>
    </source>
</evidence>
<evidence type="ECO:0000256" key="1">
    <source>
        <dbReference type="ARBA" id="ARBA00004567"/>
    </source>
</evidence>
<dbReference type="Proteomes" id="UP000285301">
    <property type="component" value="Unassembled WGS sequence"/>
</dbReference>
<evidence type="ECO:0000259" key="12">
    <source>
        <dbReference type="Pfam" id="PF13874"/>
    </source>
</evidence>
<evidence type="ECO:0000256" key="3">
    <source>
        <dbReference type="ARBA" id="ARBA00022737"/>
    </source>
</evidence>
<dbReference type="PANTHER" id="PTHR13000:SF0">
    <property type="entry name" value="NUCLEOPORIN P54"/>
    <property type="match status" value="1"/>
</dbReference>
<dbReference type="Gene3D" id="1.20.5.490">
    <property type="entry name" value="Single helix bin"/>
    <property type="match status" value="1"/>
</dbReference>
<dbReference type="STRING" id="1965070.A0A443QFR6"/>
<dbReference type="InterPro" id="IPR025712">
    <property type="entry name" value="Nup54_alpha-helical_dom"/>
</dbReference>
<evidence type="ECO:0000256" key="8">
    <source>
        <dbReference type="ARBA" id="ARBA00023242"/>
    </source>
</evidence>
<keyword evidence="10" id="KW-0175">Coiled coil</keyword>
<comment type="subcellular location">
    <subcellularLocation>
        <location evidence="1">Nucleus</location>
        <location evidence="1">Nuclear pore complex</location>
    </subcellularLocation>
</comment>
<keyword evidence="5" id="KW-0653">Protein transport</keyword>
<dbReference type="Pfam" id="PF13874">
    <property type="entry name" value="Nup54"/>
    <property type="match status" value="1"/>
</dbReference>
<reference evidence="14 15" key="1">
    <citation type="journal article" date="2018" name="Gigascience">
        <title>Genomes of trombidid mites reveal novel predicted allergens and laterally-transferred genes associated with secondary metabolism.</title>
        <authorList>
            <person name="Dong X."/>
            <person name="Chaisiri K."/>
            <person name="Xia D."/>
            <person name="Armstrong S.D."/>
            <person name="Fang Y."/>
            <person name="Donnelly M.J."/>
            <person name="Kadowaki T."/>
            <person name="McGarry J.W."/>
            <person name="Darby A.C."/>
            <person name="Makepeace B.L."/>
        </authorList>
    </citation>
    <scope>NUCLEOTIDE SEQUENCE [LARGE SCALE GENOMIC DNA]</scope>
    <source>
        <strain evidence="14">UoL-WK</strain>
    </source>
</reference>
<accession>A0A443QFR6</accession>
<name>A0A443QFR6_9ACAR</name>
<dbReference type="GO" id="GO:0017056">
    <property type="term" value="F:structural constituent of nuclear pore"/>
    <property type="evidence" value="ECO:0007669"/>
    <property type="project" value="TreeGrafter"/>
</dbReference>
<evidence type="ECO:0000256" key="10">
    <source>
        <dbReference type="SAM" id="Coils"/>
    </source>
</evidence>
<comment type="similarity">
    <text evidence="9">Belongs to the NUP54 family.</text>
</comment>
<feature type="domain" description="Nup54 C-terminal interacting" evidence="13">
    <location>
        <begin position="484"/>
        <end position="518"/>
    </location>
</feature>
<dbReference type="Gene3D" id="1.20.5.170">
    <property type="match status" value="1"/>
</dbReference>
<evidence type="ECO:0000256" key="9">
    <source>
        <dbReference type="ARBA" id="ARBA00060798"/>
    </source>
</evidence>
<dbReference type="GO" id="GO:0006607">
    <property type="term" value="P:NLS-bearing protein import into nucleus"/>
    <property type="evidence" value="ECO:0007669"/>
    <property type="project" value="TreeGrafter"/>
</dbReference>
<gene>
    <name evidence="14" type="ORF">B4U79_13152</name>
</gene>
<dbReference type="OrthoDB" id="6162375at2759"/>
<feature type="region of interest" description="Disordered" evidence="11">
    <location>
        <begin position="1"/>
        <end position="22"/>
    </location>
</feature>
<feature type="compositionally biased region" description="Low complexity" evidence="11">
    <location>
        <begin position="12"/>
        <end position="22"/>
    </location>
</feature>
<feature type="compositionally biased region" description="Polar residues" evidence="11">
    <location>
        <begin position="1"/>
        <end position="11"/>
    </location>
</feature>
<protein>
    <submittedName>
        <fullName evidence="14">Nuclear pore complex protein Nup54-like protein</fullName>
    </submittedName>
</protein>
<evidence type="ECO:0000259" key="13">
    <source>
        <dbReference type="Pfam" id="PF18437"/>
    </source>
</evidence>
<dbReference type="FunFam" id="1.20.5.490:FF:000003">
    <property type="entry name" value="nucleoporin p54 isoform X1"/>
    <property type="match status" value="1"/>
</dbReference>
<evidence type="ECO:0000256" key="7">
    <source>
        <dbReference type="ARBA" id="ARBA00023132"/>
    </source>
</evidence>
<keyword evidence="4" id="KW-0509">mRNA transport</keyword>
<sequence length="529" mass="59188">MAFSFGAQTPRPQTTGFGNTTFNFGQTTTAATATTTTSGTGFTFGQPSFGSNPTTNTMFNTPLFSFGQTTAAATATSTAPTFSFGSNLGSTNLFGTQQTTGAFGQTAVSTAAAPFSSNLFTPSVRPQFSFGSTLMTQQQQQQLQQQAPTTAQLFSPKLFNDERDNVIGQFNRLQAYWGTGKLYYAINTPPFEVNQHQATHRFKAIGFAEIRKSNDDSDDNHFGVLVKMDGDESQLKTAILQYENNLRSMLGAQFNAKVETTKILPDNKALLTISIVDTSTNKKVAASQLISYLNQPHIKTQLNSAFLNAFILLIPLHPPSKQEIDEYLNNPPMGIDQLLWNQAKLENPDPNKFIPVPLIGFSALNERFKLQEQETQQQKLRLKIISDDINNLEREVTVVKAKIAECKRRNVALSNRVLKVMIWQEVMRKRGFPIQAEEDQLRAKLENLQSEINAPTKFKGCLNELMCRLRQLQSQQQQNPTFTIEESVLQQIKNHLQHEQEGIKHLLDLLKQDMNDIKSLNLEKSRKMS</sequence>
<keyword evidence="7" id="KW-0906">Nuclear pore complex</keyword>
<organism evidence="14 15">
    <name type="scientific">Dinothrombium tinctorium</name>
    <dbReference type="NCBI Taxonomy" id="1965070"/>
    <lineage>
        <taxon>Eukaryota</taxon>
        <taxon>Metazoa</taxon>
        <taxon>Ecdysozoa</taxon>
        <taxon>Arthropoda</taxon>
        <taxon>Chelicerata</taxon>
        <taxon>Arachnida</taxon>
        <taxon>Acari</taxon>
        <taxon>Acariformes</taxon>
        <taxon>Trombidiformes</taxon>
        <taxon>Prostigmata</taxon>
        <taxon>Anystina</taxon>
        <taxon>Parasitengona</taxon>
        <taxon>Trombidioidea</taxon>
        <taxon>Trombidiidae</taxon>
        <taxon>Dinothrombium</taxon>
    </lineage>
</organism>
<feature type="domain" description="Nucleoporin Nup54 alpha-helical" evidence="12">
    <location>
        <begin position="331"/>
        <end position="469"/>
    </location>
</feature>
<evidence type="ECO:0000256" key="2">
    <source>
        <dbReference type="ARBA" id="ARBA00022448"/>
    </source>
</evidence>
<evidence type="ECO:0000256" key="11">
    <source>
        <dbReference type="SAM" id="MobiDB-lite"/>
    </source>
</evidence>
<comment type="caution">
    <text evidence="14">The sequence shown here is derived from an EMBL/GenBank/DDBJ whole genome shotgun (WGS) entry which is preliminary data.</text>
</comment>
<evidence type="ECO:0000313" key="15">
    <source>
        <dbReference type="Proteomes" id="UP000285301"/>
    </source>
</evidence>
<keyword evidence="3" id="KW-0677">Repeat</keyword>
<keyword evidence="8" id="KW-0539">Nucleus</keyword>
<dbReference type="GO" id="GO:0044613">
    <property type="term" value="C:nuclear pore central transport channel"/>
    <property type="evidence" value="ECO:0007669"/>
    <property type="project" value="TreeGrafter"/>
</dbReference>
<dbReference type="InterPro" id="IPR040985">
    <property type="entry name" value="Nup54_C"/>
</dbReference>